<dbReference type="KEGG" id="ehx:EMIHUDRAFT_469530"/>
<evidence type="ECO:0000313" key="3">
    <source>
        <dbReference type="Proteomes" id="UP000013827"/>
    </source>
</evidence>
<dbReference type="RefSeq" id="XP_005775847.1">
    <property type="nucleotide sequence ID" value="XM_005775790.1"/>
</dbReference>
<feature type="transmembrane region" description="Helical" evidence="1">
    <location>
        <begin position="610"/>
        <end position="628"/>
    </location>
</feature>
<dbReference type="Gene3D" id="1.25.70.10">
    <property type="entry name" value="Transcription termination factor 3, mitochondrial"/>
    <property type="match status" value="1"/>
</dbReference>
<dbReference type="GeneID" id="17268962"/>
<dbReference type="PaxDb" id="2903-EOD23418"/>
<dbReference type="HOGENOM" id="CLU_386596_0_0_1"/>
<evidence type="ECO:0000313" key="2">
    <source>
        <dbReference type="EnsemblProtists" id="EOD23418"/>
    </source>
</evidence>
<protein>
    <submittedName>
        <fullName evidence="2">Uncharacterized protein</fullName>
    </submittedName>
</protein>
<proteinExistence type="predicted"/>
<dbReference type="AlphaFoldDB" id="A0A0D3JIT3"/>
<feature type="transmembrane region" description="Helical" evidence="1">
    <location>
        <begin position="546"/>
        <end position="569"/>
    </location>
</feature>
<keyword evidence="3" id="KW-1185">Reference proteome</keyword>
<reference evidence="3" key="1">
    <citation type="journal article" date="2013" name="Nature">
        <title>Pan genome of the phytoplankton Emiliania underpins its global distribution.</title>
        <authorList>
            <person name="Read B.A."/>
            <person name="Kegel J."/>
            <person name="Klute M.J."/>
            <person name="Kuo A."/>
            <person name="Lefebvre S.C."/>
            <person name="Maumus F."/>
            <person name="Mayer C."/>
            <person name="Miller J."/>
            <person name="Monier A."/>
            <person name="Salamov A."/>
            <person name="Young J."/>
            <person name="Aguilar M."/>
            <person name="Claverie J.M."/>
            <person name="Frickenhaus S."/>
            <person name="Gonzalez K."/>
            <person name="Herman E.K."/>
            <person name="Lin Y.C."/>
            <person name="Napier J."/>
            <person name="Ogata H."/>
            <person name="Sarno A.F."/>
            <person name="Shmutz J."/>
            <person name="Schroeder D."/>
            <person name="de Vargas C."/>
            <person name="Verret F."/>
            <person name="von Dassow P."/>
            <person name="Valentin K."/>
            <person name="Van de Peer Y."/>
            <person name="Wheeler G."/>
            <person name="Dacks J.B."/>
            <person name="Delwiche C.F."/>
            <person name="Dyhrman S.T."/>
            <person name="Glockner G."/>
            <person name="John U."/>
            <person name="Richards T."/>
            <person name="Worden A.Z."/>
            <person name="Zhang X."/>
            <person name="Grigoriev I.V."/>
            <person name="Allen A.E."/>
            <person name="Bidle K."/>
            <person name="Borodovsky M."/>
            <person name="Bowler C."/>
            <person name="Brownlee C."/>
            <person name="Cock J.M."/>
            <person name="Elias M."/>
            <person name="Gladyshev V.N."/>
            <person name="Groth M."/>
            <person name="Guda C."/>
            <person name="Hadaegh A."/>
            <person name="Iglesias-Rodriguez M.D."/>
            <person name="Jenkins J."/>
            <person name="Jones B.M."/>
            <person name="Lawson T."/>
            <person name="Leese F."/>
            <person name="Lindquist E."/>
            <person name="Lobanov A."/>
            <person name="Lomsadze A."/>
            <person name="Malik S.B."/>
            <person name="Marsh M.E."/>
            <person name="Mackinder L."/>
            <person name="Mock T."/>
            <person name="Mueller-Roeber B."/>
            <person name="Pagarete A."/>
            <person name="Parker M."/>
            <person name="Probert I."/>
            <person name="Quesneville H."/>
            <person name="Raines C."/>
            <person name="Rensing S.A."/>
            <person name="Riano-Pachon D.M."/>
            <person name="Richier S."/>
            <person name="Rokitta S."/>
            <person name="Shiraiwa Y."/>
            <person name="Soanes D.M."/>
            <person name="van der Giezen M."/>
            <person name="Wahlund T.M."/>
            <person name="Williams B."/>
            <person name="Wilson W."/>
            <person name="Wolfe G."/>
            <person name="Wurch L.L."/>
        </authorList>
    </citation>
    <scope>NUCLEOTIDE SEQUENCE</scope>
</reference>
<organism evidence="2 3">
    <name type="scientific">Emiliania huxleyi (strain CCMP1516)</name>
    <dbReference type="NCBI Taxonomy" id="280463"/>
    <lineage>
        <taxon>Eukaryota</taxon>
        <taxon>Haptista</taxon>
        <taxon>Haptophyta</taxon>
        <taxon>Prymnesiophyceae</taxon>
        <taxon>Isochrysidales</taxon>
        <taxon>Noelaerhabdaceae</taxon>
        <taxon>Emiliania</taxon>
    </lineage>
</organism>
<feature type="transmembrane region" description="Helical" evidence="1">
    <location>
        <begin position="514"/>
        <end position="534"/>
    </location>
</feature>
<dbReference type="Proteomes" id="UP000013827">
    <property type="component" value="Unassembled WGS sequence"/>
</dbReference>
<feature type="transmembrane region" description="Helical" evidence="1">
    <location>
        <begin position="640"/>
        <end position="661"/>
    </location>
</feature>
<feature type="transmembrane region" description="Helical" evidence="1">
    <location>
        <begin position="681"/>
        <end position="709"/>
    </location>
</feature>
<keyword evidence="1" id="KW-0812">Transmembrane</keyword>
<evidence type="ECO:0000256" key="1">
    <source>
        <dbReference type="SAM" id="Phobius"/>
    </source>
</evidence>
<sequence>MAACYTVLLASSSRHFLVPRSRLVLAAAPADDAEGERLFGAGGGALPVGEALDDGELPVGEAVAADDSRRSPRPTRRMWLGRRLWVPKPGELQTSRDDQTELIVVNGVSPKELRARRAAQQRANAATLRERLCRLGVAGASVTRLLATPAVLAATAPSADGGTCLALRQLETLLHLLPEEGVAGVLRRHGRLLLSREMDLAARVEALQAATDLPALRLVSHEPGMLSLDHTHVAARCAALSAALGGGVEVGLVLRRAPRLLSRSPARVQRTLAALRDLLEPLGLDALQLARLEAEYLPTPPQISPDLPRSPQISPDLVRLEAEYALTSPAAALAPKLSRLRALTTEAEWAQLAAGGGTGTLARTLTCSLERIGRLSEVPPRDAGGAARSLSVLLKLPPQQYREQFGDTAGASLVAGGIAIYIFKSRGTSSKAAAPAPAAEDSWKAEVAESRPWAPVLWGWAMNATLLAVQTFMVTRYAPSYSPSTYVATQLVTMTYSWVATNLLFPLFPTVAGLPFFLVAFPPAFGICAAPFFAAFGKEFAMNAPIWVLTAWSAVRLMFESIVQMHAAYGVKGISYWLLWPIQKAPEPYTYTYPFFGWKVARTRGGNVDAMTSLCVCLPVALVCAIVNDDASPAVRLLSWAAQSWIFVYLCCLGPVPHFLMGMPGPNNIFDGEGEPKRGTQMHALTSGTLGVCCYWIASYAVIHFIVFVRKMTGV</sequence>
<reference evidence="2" key="2">
    <citation type="submission" date="2024-10" db="UniProtKB">
        <authorList>
            <consortium name="EnsemblProtists"/>
        </authorList>
    </citation>
    <scope>IDENTIFICATION</scope>
</reference>
<name>A0A0D3JIT3_EMIH1</name>
<keyword evidence="1" id="KW-0472">Membrane</keyword>
<dbReference type="EnsemblProtists" id="EOD23418">
    <property type="protein sequence ID" value="EOD23418"/>
    <property type="gene ID" value="EMIHUDRAFT_469530"/>
</dbReference>
<dbReference type="InterPro" id="IPR038538">
    <property type="entry name" value="MTERF_sf"/>
</dbReference>
<accession>A0A0D3JIT3</accession>
<keyword evidence="1" id="KW-1133">Transmembrane helix</keyword>